<dbReference type="PRINTS" id="PR01837">
    <property type="entry name" value="MGTCSAPBPROT"/>
</dbReference>
<feature type="transmembrane region" description="Helical" evidence="7">
    <location>
        <begin position="40"/>
        <end position="59"/>
    </location>
</feature>
<dbReference type="InterPro" id="IPR003416">
    <property type="entry name" value="MgtC/SapB/SrpB/YhiD_fam"/>
</dbReference>
<dbReference type="PANTHER" id="PTHR33778:SF1">
    <property type="entry name" value="MAGNESIUM TRANSPORTER YHID-RELATED"/>
    <property type="match status" value="1"/>
</dbReference>
<keyword evidence="6 7" id="KW-0472">Membrane</keyword>
<name>A0A1G1ZNF7_9BACT</name>
<dbReference type="PANTHER" id="PTHR33778">
    <property type="entry name" value="PROTEIN MGTC"/>
    <property type="match status" value="1"/>
</dbReference>
<dbReference type="Pfam" id="PF02308">
    <property type="entry name" value="MgtC"/>
    <property type="match status" value="1"/>
</dbReference>
<dbReference type="STRING" id="1798407.A3A16_03665"/>
<evidence type="ECO:0000313" key="10">
    <source>
        <dbReference type="Proteomes" id="UP000177942"/>
    </source>
</evidence>
<evidence type="ECO:0000256" key="2">
    <source>
        <dbReference type="ARBA" id="ARBA00009298"/>
    </source>
</evidence>
<organism evidence="9 10">
    <name type="scientific">Candidatus Harrisonbacteria bacterium RIFCSPLOWO2_01_FULL_44_18</name>
    <dbReference type="NCBI Taxonomy" id="1798407"/>
    <lineage>
        <taxon>Bacteria</taxon>
        <taxon>Candidatus Harrisoniibacteriota</taxon>
    </lineage>
</organism>
<dbReference type="GO" id="GO:0005886">
    <property type="term" value="C:plasma membrane"/>
    <property type="evidence" value="ECO:0007669"/>
    <property type="project" value="UniProtKB-SubCell"/>
</dbReference>
<evidence type="ECO:0000313" key="9">
    <source>
        <dbReference type="EMBL" id="OGY65686.1"/>
    </source>
</evidence>
<evidence type="ECO:0000256" key="4">
    <source>
        <dbReference type="ARBA" id="ARBA00022692"/>
    </source>
</evidence>
<comment type="similarity">
    <text evidence="2">Belongs to the MgtC/SapB family.</text>
</comment>
<feature type="domain" description="MgtC/SapB/SrpB/YhiD N-terminal" evidence="8">
    <location>
        <begin position="15"/>
        <end position="140"/>
    </location>
</feature>
<evidence type="ECO:0000256" key="3">
    <source>
        <dbReference type="ARBA" id="ARBA00022475"/>
    </source>
</evidence>
<evidence type="ECO:0000256" key="6">
    <source>
        <dbReference type="ARBA" id="ARBA00023136"/>
    </source>
</evidence>
<reference evidence="9 10" key="1">
    <citation type="journal article" date="2016" name="Nat. Commun.">
        <title>Thousands of microbial genomes shed light on interconnected biogeochemical processes in an aquifer system.</title>
        <authorList>
            <person name="Anantharaman K."/>
            <person name="Brown C.T."/>
            <person name="Hug L.A."/>
            <person name="Sharon I."/>
            <person name="Castelle C.J."/>
            <person name="Probst A.J."/>
            <person name="Thomas B.C."/>
            <person name="Singh A."/>
            <person name="Wilkins M.J."/>
            <person name="Karaoz U."/>
            <person name="Brodie E.L."/>
            <person name="Williams K.H."/>
            <person name="Hubbard S.S."/>
            <person name="Banfield J.F."/>
        </authorList>
    </citation>
    <scope>NUCLEOTIDE SEQUENCE [LARGE SCALE GENOMIC DNA]</scope>
</reference>
<feature type="transmembrane region" description="Helical" evidence="7">
    <location>
        <begin position="122"/>
        <end position="140"/>
    </location>
</feature>
<evidence type="ECO:0000256" key="5">
    <source>
        <dbReference type="ARBA" id="ARBA00022989"/>
    </source>
</evidence>
<protein>
    <recommendedName>
        <fullName evidence="8">MgtC/SapB/SrpB/YhiD N-terminal domain-containing protein</fullName>
    </recommendedName>
</protein>
<feature type="transmembrane region" description="Helical" evidence="7">
    <location>
        <begin position="12"/>
        <end position="28"/>
    </location>
</feature>
<evidence type="ECO:0000259" key="8">
    <source>
        <dbReference type="Pfam" id="PF02308"/>
    </source>
</evidence>
<keyword evidence="5 7" id="KW-1133">Transmembrane helix</keyword>
<sequence>MDFLNSETLQIFWQLFLAVLLGSFIGVEREIAGKTAGIRTHALVALGAALFSIISKYAFREFWGVPGFDPSRIASQVVVGVGFIGAGLIVFKESKVRGLTTAAGLWVAAAIGMSVGYRLFSIAIFTTILTIAIFVLLWFIEMRFVKKIAQRTEVKDEQSL</sequence>
<comment type="subcellular location">
    <subcellularLocation>
        <location evidence="1">Cell membrane</location>
        <topology evidence="1">Multi-pass membrane protein</topology>
    </subcellularLocation>
</comment>
<keyword evidence="4 7" id="KW-0812">Transmembrane</keyword>
<accession>A0A1G1ZNF7</accession>
<comment type="caution">
    <text evidence="9">The sequence shown here is derived from an EMBL/GenBank/DDBJ whole genome shotgun (WGS) entry which is preliminary data.</text>
</comment>
<gene>
    <name evidence="9" type="ORF">A3A16_03665</name>
</gene>
<evidence type="ECO:0000256" key="7">
    <source>
        <dbReference type="SAM" id="Phobius"/>
    </source>
</evidence>
<dbReference type="InterPro" id="IPR049177">
    <property type="entry name" value="MgtC_SapB_SrpB_YhiD_N"/>
</dbReference>
<feature type="transmembrane region" description="Helical" evidence="7">
    <location>
        <begin position="98"/>
        <end position="116"/>
    </location>
</feature>
<feature type="transmembrane region" description="Helical" evidence="7">
    <location>
        <begin position="71"/>
        <end position="91"/>
    </location>
</feature>
<proteinExistence type="inferred from homology"/>
<keyword evidence="3" id="KW-1003">Cell membrane</keyword>
<evidence type="ECO:0000256" key="1">
    <source>
        <dbReference type="ARBA" id="ARBA00004651"/>
    </source>
</evidence>
<dbReference type="AlphaFoldDB" id="A0A1G1ZNF7"/>
<dbReference type="Proteomes" id="UP000177942">
    <property type="component" value="Unassembled WGS sequence"/>
</dbReference>
<dbReference type="EMBL" id="MHJJ01000007">
    <property type="protein sequence ID" value="OGY65686.1"/>
    <property type="molecule type" value="Genomic_DNA"/>
</dbReference>